<dbReference type="AlphaFoldDB" id="A0A814VFX6"/>
<evidence type="ECO:0000313" key="1">
    <source>
        <dbReference type="EMBL" id="CAF1184930.1"/>
    </source>
</evidence>
<comment type="caution">
    <text evidence="1">The sequence shown here is derived from an EMBL/GenBank/DDBJ whole genome shotgun (WGS) entry which is preliminary data.</text>
</comment>
<sequence length="77" mass="8702">MAVDHFGNVYVSETEQLRIVRWSEGSEEGYDAIDGENDERPPSLFSGPAAISLNRKGNLYVVDVMEDYIMKFDVDVN</sequence>
<dbReference type="Gene3D" id="2.40.10.500">
    <property type="match status" value="1"/>
</dbReference>
<evidence type="ECO:0000313" key="2">
    <source>
        <dbReference type="EMBL" id="CAF4111439.1"/>
    </source>
</evidence>
<dbReference type="EMBL" id="CAJNON010000307">
    <property type="protein sequence ID" value="CAF1184930.1"/>
    <property type="molecule type" value="Genomic_DNA"/>
</dbReference>
<dbReference type="Proteomes" id="UP000663891">
    <property type="component" value="Unassembled WGS sequence"/>
</dbReference>
<accession>A0A814VFX6</accession>
<organism evidence="1 3">
    <name type="scientific">Adineta steineri</name>
    <dbReference type="NCBI Taxonomy" id="433720"/>
    <lineage>
        <taxon>Eukaryota</taxon>
        <taxon>Metazoa</taxon>
        <taxon>Spiralia</taxon>
        <taxon>Gnathifera</taxon>
        <taxon>Rotifera</taxon>
        <taxon>Eurotatoria</taxon>
        <taxon>Bdelloidea</taxon>
        <taxon>Adinetida</taxon>
        <taxon>Adinetidae</taxon>
        <taxon>Adineta</taxon>
    </lineage>
</organism>
<dbReference type="Proteomes" id="UP000663881">
    <property type="component" value="Unassembled WGS sequence"/>
</dbReference>
<dbReference type="EMBL" id="CAJOAY010005549">
    <property type="protein sequence ID" value="CAF4111439.1"/>
    <property type="molecule type" value="Genomic_DNA"/>
</dbReference>
<reference evidence="1" key="1">
    <citation type="submission" date="2021-02" db="EMBL/GenBank/DDBJ databases">
        <authorList>
            <person name="Nowell W R."/>
        </authorList>
    </citation>
    <scope>NUCLEOTIDE SEQUENCE</scope>
</reference>
<proteinExistence type="predicted"/>
<name>A0A814VFX6_9BILA</name>
<dbReference type="SUPFAM" id="SSF101898">
    <property type="entry name" value="NHL repeat"/>
    <property type="match status" value="1"/>
</dbReference>
<protein>
    <submittedName>
        <fullName evidence="1">Uncharacterized protein</fullName>
    </submittedName>
</protein>
<dbReference type="OrthoDB" id="342730at2759"/>
<evidence type="ECO:0000313" key="3">
    <source>
        <dbReference type="Proteomes" id="UP000663891"/>
    </source>
</evidence>
<gene>
    <name evidence="2" type="ORF">OKA104_LOCUS36229</name>
    <name evidence="1" type="ORF">VCS650_LOCUS24711</name>
</gene>